<sequence>MTCATWRTSNFSTKTGLLRKIIEVNDVTMLNQYIKSYGRIALDPAELHDPFWIAAKCGSANALQVLLEYYKADPDQTQALAARGFFLLNTACQYAQLETARFLLDSDPPLGKAYTGDHRGGGALLSAAIYKDNRGWFRDRITRSEDLMHMLLDRGASVRDVVQVLRHSDDDNTEGKLQQQQWPLLKTVLGQAVSRASYKLLSRLIAEGADVHTRQYGMGDFSGYGSAQEVTALHIGSSYWNSEGVQALIQHRGREIDVAEMVSVSDSNGCLPLHWAAVGSSDEDLLTEDKITSKIISTFKLLIDGNTSTINIQDKMGSTALHYAVESHAACGNRHAYLVIKFLCENGADASLQDYKGQTVLHKLALRSIDGAPIDRALIELLLAHGANLDHIDADGNTALHIMARILRQRQAAQILITLGANFHAKNVKGNISLHEAVVGVLRPRQNLEGNQENVTPNDRIKAQDEIIEALENGAGDKRSLMDQPNAAGLTPRQSLEETRTRSKRYAQKSVQNEPIQLELAWNVSRTREYSMIWLETVIPIDFQHASFN</sequence>
<dbReference type="InterPro" id="IPR036770">
    <property type="entry name" value="Ankyrin_rpt-contain_sf"/>
</dbReference>
<evidence type="ECO:0000313" key="6">
    <source>
        <dbReference type="Proteomes" id="UP001201262"/>
    </source>
</evidence>
<dbReference type="PANTHER" id="PTHR24126">
    <property type="entry name" value="ANKYRIN REPEAT, PH AND SEC7 DOMAIN CONTAINING PROTEIN SECG-RELATED"/>
    <property type="match status" value="1"/>
</dbReference>
<proteinExistence type="predicted"/>
<feature type="repeat" description="ANK" evidence="3">
    <location>
        <begin position="316"/>
        <end position="355"/>
    </location>
</feature>
<gene>
    <name evidence="5" type="ORF">BGW36DRAFT_398021</name>
</gene>
<dbReference type="Proteomes" id="UP001201262">
    <property type="component" value="Unassembled WGS sequence"/>
</dbReference>
<evidence type="ECO:0000256" key="3">
    <source>
        <dbReference type="PROSITE-ProRule" id="PRU00023"/>
    </source>
</evidence>
<dbReference type="AlphaFoldDB" id="A0AAD4KPI6"/>
<dbReference type="GeneID" id="70248641"/>
<keyword evidence="1" id="KW-0677">Repeat</keyword>
<dbReference type="SMART" id="SM00248">
    <property type="entry name" value="ANK"/>
    <property type="match status" value="9"/>
</dbReference>
<protein>
    <submittedName>
        <fullName evidence="5">Ankyrin repeat-containing domain protein</fullName>
    </submittedName>
</protein>
<dbReference type="Gene3D" id="1.25.40.20">
    <property type="entry name" value="Ankyrin repeat-containing domain"/>
    <property type="match status" value="3"/>
</dbReference>
<keyword evidence="2 3" id="KW-0040">ANK repeat</keyword>
<evidence type="ECO:0000256" key="4">
    <source>
        <dbReference type="SAM" id="MobiDB-lite"/>
    </source>
</evidence>
<dbReference type="SUPFAM" id="SSF48403">
    <property type="entry name" value="Ankyrin repeat"/>
    <property type="match status" value="1"/>
</dbReference>
<organism evidence="5 6">
    <name type="scientific">Talaromyces proteolyticus</name>
    <dbReference type="NCBI Taxonomy" id="1131652"/>
    <lineage>
        <taxon>Eukaryota</taxon>
        <taxon>Fungi</taxon>
        <taxon>Dikarya</taxon>
        <taxon>Ascomycota</taxon>
        <taxon>Pezizomycotina</taxon>
        <taxon>Eurotiomycetes</taxon>
        <taxon>Eurotiomycetidae</taxon>
        <taxon>Eurotiales</taxon>
        <taxon>Trichocomaceae</taxon>
        <taxon>Talaromyces</taxon>
        <taxon>Talaromyces sect. Bacilispori</taxon>
    </lineage>
</organism>
<keyword evidence="6" id="KW-1185">Reference proteome</keyword>
<dbReference type="EMBL" id="JAJTJA010000007">
    <property type="protein sequence ID" value="KAH8696474.1"/>
    <property type="molecule type" value="Genomic_DNA"/>
</dbReference>
<feature type="repeat" description="ANK" evidence="3">
    <location>
        <begin position="356"/>
        <end position="394"/>
    </location>
</feature>
<feature type="repeat" description="ANK" evidence="3">
    <location>
        <begin position="395"/>
        <end position="428"/>
    </location>
</feature>
<dbReference type="RefSeq" id="XP_046071410.1">
    <property type="nucleotide sequence ID" value="XM_046218354.1"/>
</dbReference>
<evidence type="ECO:0000313" key="5">
    <source>
        <dbReference type="EMBL" id="KAH8696474.1"/>
    </source>
</evidence>
<evidence type="ECO:0000256" key="2">
    <source>
        <dbReference type="ARBA" id="ARBA00023043"/>
    </source>
</evidence>
<evidence type="ECO:0000256" key="1">
    <source>
        <dbReference type="ARBA" id="ARBA00022737"/>
    </source>
</evidence>
<dbReference type="PROSITE" id="PS50088">
    <property type="entry name" value="ANK_REPEAT"/>
    <property type="match status" value="3"/>
</dbReference>
<name>A0AAD4KPI6_9EURO</name>
<accession>A0AAD4KPI6</accession>
<reference evidence="5" key="1">
    <citation type="submission" date="2021-12" db="EMBL/GenBank/DDBJ databases">
        <title>Convergent genome expansion in fungi linked to evolution of root-endophyte symbiosis.</title>
        <authorList>
            <consortium name="DOE Joint Genome Institute"/>
            <person name="Ke Y.-H."/>
            <person name="Bonito G."/>
            <person name="Liao H.-L."/>
            <person name="Looney B."/>
            <person name="Rojas-Flechas A."/>
            <person name="Nash J."/>
            <person name="Hameed K."/>
            <person name="Schadt C."/>
            <person name="Martin F."/>
            <person name="Crous P.W."/>
            <person name="Miettinen O."/>
            <person name="Magnuson J.K."/>
            <person name="Labbe J."/>
            <person name="Jacobson D."/>
            <person name="Doktycz M.J."/>
            <person name="Veneault-Fourrey C."/>
            <person name="Kuo A."/>
            <person name="Mondo S."/>
            <person name="Calhoun S."/>
            <person name="Riley R."/>
            <person name="Ohm R."/>
            <person name="LaButti K."/>
            <person name="Andreopoulos B."/>
            <person name="Pangilinan J."/>
            <person name="Nolan M."/>
            <person name="Tritt A."/>
            <person name="Clum A."/>
            <person name="Lipzen A."/>
            <person name="Daum C."/>
            <person name="Barry K."/>
            <person name="Grigoriev I.V."/>
            <person name="Vilgalys R."/>
        </authorList>
    </citation>
    <scope>NUCLEOTIDE SEQUENCE</scope>
    <source>
        <strain evidence="5">PMI_201</strain>
    </source>
</reference>
<comment type="caution">
    <text evidence="5">The sequence shown here is derived from an EMBL/GenBank/DDBJ whole genome shotgun (WGS) entry which is preliminary data.</text>
</comment>
<feature type="region of interest" description="Disordered" evidence="4">
    <location>
        <begin position="474"/>
        <end position="509"/>
    </location>
</feature>
<dbReference type="InterPro" id="IPR002110">
    <property type="entry name" value="Ankyrin_rpt"/>
</dbReference>
<dbReference type="Pfam" id="PF12796">
    <property type="entry name" value="Ank_2"/>
    <property type="match status" value="1"/>
</dbReference>